<dbReference type="AlphaFoldDB" id="A0A433CYP7"/>
<feature type="transmembrane region" description="Helical" evidence="1">
    <location>
        <begin position="21"/>
        <end position="39"/>
    </location>
</feature>
<evidence type="ECO:0000313" key="2">
    <source>
        <dbReference type="EMBL" id="RUP43707.1"/>
    </source>
</evidence>
<keyword evidence="1" id="KW-1133">Transmembrane helix</keyword>
<proteinExistence type="predicted"/>
<reference evidence="2 3" key="1">
    <citation type="journal article" date="2018" name="New Phytol.">
        <title>Phylogenomics of Endogonaceae and evolution of mycorrhizas within Mucoromycota.</title>
        <authorList>
            <person name="Chang Y."/>
            <person name="Desiro A."/>
            <person name="Na H."/>
            <person name="Sandor L."/>
            <person name="Lipzen A."/>
            <person name="Clum A."/>
            <person name="Barry K."/>
            <person name="Grigoriev I.V."/>
            <person name="Martin F.M."/>
            <person name="Stajich J.E."/>
            <person name="Smith M.E."/>
            <person name="Bonito G."/>
            <person name="Spatafora J.W."/>
        </authorList>
    </citation>
    <scope>NUCLEOTIDE SEQUENCE [LARGE SCALE GENOMIC DNA]</scope>
    <source>
        <strain evidence="2 3">GMNB39</strain>
    </source>
</reference>
<protein>
    <submittedName>
        <fullName evidence="2">Uncharacterized protein</fullName>
    </submittedName>
</protein>
<evidence type="ECO:0000256" key="1">
    <source>
        <dbReference type="SAM" id="Phobius"/>
    </source>
</evidence>
<accession>A0A433CYP7</accession>
<keyword evidence="3" id="KW-1185">Reference proteome</keyword>
<name>A0A433CYP7_9FUNG</name>
<gene>
    <name evidence="2" type="ORF">BC936DRAFT_136835</name>
</gene>
<keyword evidence="1" id="KW-0472">Membrane</keyword>
<feature type="transmembrane region" description="Helical" evidence="1">
    <location>
        <begin position="45"/>
        <end position="69"/>
    </location>
</feature>
<dbReference type="Proteomes" id="UP000268093">
    <property type="component" value="Unassembled WGS sequence"/>
</dbReference>
<evidence type="ECO:0000313" key="3">
    <source>
        <dbReference type="Proteomes" id="UP000268093"/>
    </source>
</evidence>
<dbReference type="EMBL" id="RBNI01010453">
    <property type="protein sequence ID" value="RUP43707.1"/>
    <property type="molecule type" value="Genomic_DNA"/>
</dbReference>
<comment type="caution">
    <text evidence="2">The sequence shown here is derived from an EMBL/GenBank/DDBJ whole genome shotgun (WGS) entry which is preliminary data.</text>
</comment>
<organism evidence="2 3">
    <name type="scientific">Jimgerdemannia flammicorona</name>
    <dbReference type="NCBI Taxonomy" id="994334"/>
    <lineage>
        <taxon>Eukaryota</taxon>
        <taxon>Fungi</taxon>
        <taxon>Fungi incertae sedis</taxon>
        <taxon>Mucoromycota</taxon>
        <taxon>Mucoromycotina</taxon>
        <taxon>Endogonomycetes</taxon>
        <taxon>Endogonales</taxon>
        <taxon>Endogonaceae</taxon>
        <taxon>Jimgerdemannia</taxon>
    </lineage>
</organism>
<sequence>MRTPSPRRGVWTFMSSNIRMYGKSWIGGIGLLGLCGVYQCRLGNILAFVIRIFFFTPNVFHQSILYPVLALVLHRNDVKTVNVIAEAVSPWSPGLPFRPRIRSRAGQSAQGKTNGKGGEF</sequence>
<keyword evidence="1" id="KW-0812">Transmembrane</keyword>